<dbReference type="AlphaFoldDB" id="A0A4Q7ZSK0"/>
<dbReference type="Gene3D" id="3.10.450.50">
    <property type="match status" value="1"/>
</dbReference>
<accession>A0A4Q7ZSK0</accession>
<reference evidence="1 2" key="1">
    <citation type="submission" date="2019-02" db="EMBL/GenBank/DDBJ databases">
        <title>Sequencing the genomes of 1000 actinobacteria strains.</title>
        <authorList>
            <person name="Klenk H.-P."/>
        </authorList>
    </citation>
    <scope>NUCLEOTIDE SEQUENCE [LARGE SCALE GENOMIC DNA]</scope>
    <source>
        <strain evidence="1 2">DSM 45162</strain>
    </source>
</reference>
<gene>
    <name evidence="1" type="ORF">EV385_5768</name>
</gene>
<dbReference type="Proteomes" id="UP000292564">
    <property type="component" value="Unassembled WGS sequence"/>
</dbReference>
<sequence>MTGPLTEPDARTREAIESVLQLYFDGLHHSDTTRLARAFHPQATYASATGGTLTHLTLDAYFPIVDARPAPAARAETRRDAVISIQLAGPVTASAVVTCAIGPKRFIDLLTLVRVDDRWQIISKVFHYDLAETEEPAACLT</sequence>
<proteinExistence type="predicted"/>
<dbReference type="EMBL" id="SHKY01000001">
    <property type="protein sequence ID" value="RZU53834.1"/>
    <property type="molecule type" value="Genomic_DNA"/>
</dbReference>
<keyword evidence="2" id="KW-1185">Reference proteome</keyword>
<dbReference type="RefSeq" id="WP_130512282.1">
    <property type="nucleotide sequence ID" value="NZ_SHKY01000001.1"/>
</dbReference>
<dbReference type="InterPro" id="IPR039437">
    <property type="entry name" value="FrzH/put_lumazine-bd"/>
</dbReference>
<evidence type="ECO:0000313" key="1">
    <source>
        <dbReference type="EMBL" id="RZU53834.1"/>
    </source>
</evidence>
<protein>
    <submittedName>
        <fullName evidence="1">Putative lumazine-binding protein</fullName>
    </submittedName>
</protein>
<dbReference type="Pfam" id="PF12893">
    <property type="entry name" value="Lumazine_bd_2"/>
    <property type="match status" value="1"/>
</dbReference>
<organism evidence="1 2">
    <name type="scientific">Krasilnikovia cinnamomea</name>
    <dbReference type="NCBI Taxonomy" id="349313"/>
    <lineage>
        <taxon>Bacteria</taxon>
        <taxon>Bacillati</taxon>
        <taxon>Actinomycetota</taxon>
        <taxon>Actinomycetes</taxon>
        <taxon>Micromonosporales</taxon>
        <taxon>Micromonosporaceae</taxon>
        <taxon>Krasilnikovia</taxon>
    </lineage>
</organism>
<dbReference type="OrthoDB" id="4556332at2"/>
<dbReference type="InterPro" id="IPR032710">
    <property type="entry name" value="NTF2-like_dom_sf"/>
</dbReference>
<evidence type="ECO:0000313" key="2">
    <source>
        <dbReference type="Proteomes" id="UP000292564"/>
    </source>
</evidence>
<dbReference type="SUPFAM" id="SSF54427">
    <property type="entry name" value="NTF2-like"/>
    <property type="match status" value="1"/>
</dbReference>
<comment type="caution">
    <text evidence="1">The sequence shown here is derived from an EMBL/GenBank/DDBJ whole genome shotgun (WGS) entry which is preliminary data.</text>
</comment>
<name>A0A4Q7ZSK0_9ACTN</name>